<evidence type="ECO:0000256" key="1">
    <source>
        <dbReference type="SAM" id="SignalP"/>
    </source>
</evidence>
<accession>A0ABP8MHU0</accession>
<proteinExistence type="predicted"/>
<keyword evidence="1" id="KW-0732">Signal</keyword>
<evidence type="ECO:0000313" key="2">
    <source>
        <dbReference type="EMBL" id="GAA4450827.1"/>
    </source>
</evidence>
<feature type="chain" id="PRO_5045513053" description="T9SS type A sorting domain-containing protein" evidence="1">
    <location>
        <begin position="25"/>
        <end position="1346"/>
    </location>
</feature>
<keyword evidence="3" id="KW-1185">Reference proteome</keyword>
<comment type="caution">
    <text evidence="2">The sequence shown here is derived from an EMBL/GenBank/DDBJ whole genome shotgun (WGS) entry which is preliminary data.</text>
</comment>
<evidence type="ECO:0008006" key="4">
    <source>
        <dbReference type="Google" id="ProtNLM"/>
    </source>
</evidence>
<gene>
    <name evidence="2" type="ORF">GCM10023092_07400</name>
</gene>
<protein>
    <recommendedName>
        <fullName evidence="4">T9SS type A sorting domain-containing protein</fullName>
    </recommendedName>
</protein>
<name>A0ABP8MHU0_9BACT</name>
<organism evidence="2 3">
    <name type="scientific">Rurimicrobium arvi</name>
    <dbReference type="NCBI Taxonomy" id="2049916"/>
    <lineage>
        <taxon>Bacteria</taxon>
        <taxon>Pseudomonadati</taxon>
        <taxon>Bacteroidota</taxon>
        <taxon>Chitinophagia</taxon>
        <taxon>Chitinophagales</taxon>
        <taxon>Chitinophagaceae</taxon>
        <taxon>Rurimicrobium</taxon>
    </lineage>
</organism>
<dbReference type="Proteomes" id="UP001501410">
    <property type="component" value="Unassembled WGS sequence"/>
</dbReference>
<evidence type="ECO:0000313" key="3">
    <source>
        <dbReference type="Proteomes" id="UP001501410"/>
    </source>
</evidence>
<sequence>MKKNLMQLAFAALGVIASASSSYAYVTLGSDGKPVTAKEALLKTTAGCKPSTANIDLDINNVRARLMTGGDMWYNTGSLLPAYEVPKGGQKHSLYAGSCWIGGIDGNGQLKVSAQLYRSLGNDYWPGPIDKATVNITAESCSEWDRFWKVSQADVDEFIDIYKKSGPSAITDKKFDVIKQWPATGNIYAVGANNNSLPELLGPVDAYGYAPFVDVDNNGIYNWQDGDYPKSYAQGNPDQFIWWVFNDVGNTKTMTKTQSIGMEVQTSAFAYKSSDFLNDATFYNYRLINRGNLVLDSCFIATWTDADLGSPFDDYIGCDTTRGLGILYNGETPDAPNGQNTYGTRIPMIAVDFFIGPRKYYTDENGNQTSRLLKMRSFSYFEGTLTGPVRDPRKGSEFYFYMTGSNADGDPFSNDQTKGSSSVGYGSGPVAPYVFYGDPANTSEWSMCACKSPLKDRRFIHSSGPFTLFAGEKNDITIGVVWVDDAGACGTTSFKKIRAADDVAQALFDQGFNRPNGPDAPVLTVRELDQKLIFYISNPERSNNFSERYGDPDYISDPKYRVTSTKAVALGNPDSIYRFEGYRVFQLKDSSLTNFYDEKGNLVDGVVEVFQCDIKNGVKQITNYTKNLEIVSTIDQYDGAIKVTGKDSGIVHSFVLTEDKFASGSSSSLVNYKTYYYAVVAYAYNNFAPFDPHNEVGTQKDAYFESKSPNKYSVMPNPMNQRGDTFLNSAYGDGVIVTRIEGIGNGGIDVQLNDTSEAAILLSPTNQIPYPTYVAGKGPIKVKVIDPVKVPGADWRISLSGTLNPSDSVFLGLNKSATWKIERLDDNGSVADVIYSERTIGGRTNEQLLSAYGLSVTVEQVTPPGYDQTTSSRNPNGYITSDITYANTSLPWLSGVHDGSGRSYLNWIRSGSFSDEIPAGETAPTCGPFDDYRADSIGAFYSRMFANNTDVEATWAPFDLVATSDGPSCGYSPLVDKPIKSTPLLTATSLYKVPDSAGTPAKAVQGSEYPNVDLVFTSDKSKWTRCIVLEAQYTPDLAEGNAVKLQARNHRSWNMGIDNDGNPVYSSDPTDVGYSWFPGYAINQLTGERLNIAFAEDSYLRKYNGADMIWNPTSDVYNSYGETVFGGRHFTYILNTKYDSCKSFAAGIKGTGPFVYVPAYRQIRWVGIPLLNSGSQYLSLKDGLIPTETRMRFRVNTPYNKYKLMDGQTATNSQLPLYKFSTKGMATQEYTEKTNADALMDKIFVVPNPYKGEASGGNSYETNRLETRVKIINLPVKATVHIYALDGTLVRKIEKDNNDPAIVWDMYNQAGLPIASGMYLIHINAYGKDKVIRWFGAMRPLDVTNY</sequence>
<dbReference type="Gene3D" id="2.60.40.4070">
    <property type="match status" value="1"/>
</dbReference>
<feature type="signal peptide" evidence="1">
    <location>
        <begin position="1"/>
        <end position="24"/>
    </location>
</feature>
<dbReference type="EMBL" id="BAABEZ010000004">
    <property type="protein sequence ID" value="GAA4450827.1"/>
    <property type="molecule type" value="Genomic_DNA"/>
</dbReference>
<dbReference type="RefSeq" id="WP_344822808.1">
    <property type="nucleotide sequence ID" value="NZ_BAABEZ010000004.1"/>
</dbReference>
<reference evidence="3" key="1">
    <citation type="journal article" date="2019" name="Int. J. Syst. Evol. Microbiol.">
        <title>The Global Catalogue of Microorganisms (GCM) 10K type strain sequencing project: providing services to taxonomists for standard genome sequencing and annotation.</title>
        <authorList>
            <consortium name="The Broad Institute Genomics Platform"/>
            <consortium name="The Broad Institute Genome Sequencing Center for Infectious Disease"/>
            <person name="Wu L."/>
            <person name="Ma J."/>
        </authorList>
    </citation>
    <scope>NUCLEOTIDE SEQUENCE [LARGE SCALE GENOMIC DNA]</scope>
    <source>
        <strain evidence="3">JCM 31921</strain>
    </source>
</reference>